<evidence type="ECO:0000313" key="4">
    <source>
        <dbReference type="EMBL" id="KNC51055.1"/>
    </source>
</evidence>
<sequence length="160" mass="18180">MIMIMIMVMIIMIIMIIISANTSVYQLFDLNANNSLPKSNFVDLVRCLRHIISNAEAKAILKEFGISDAFSVAQFKDMMNYFYDNAECAQKTEEVFSEFKVFDQGDYCMTRKDFARAMTDFGEALDAAQIEALMKEYDPDETGQVNFKTLIEGLGAIRDS</sequence>
<keyword evidence="2" id="KW-0812">Transmembrane</keyword>
<organism evidence="4 5">
    <name type="scientific">Thecamonas trahens ATCC 50062</name>
    <dbReference type="NCBI Taxonomy" id="461836"/>
    <lineage>
        <taxon>Eukaryota</taxon>
        <taxon>Apusozoa</taxon>
        <taxon>Apusomonadida</taxon>
        <taxon>Apusomonadidae</taxon>
        <taxon>Thecamonas</taxon>
    </lineage>
</organism>
<dbReference type="InterPro" id="IPR050230">
    <property type="entry name" value="CALM/Myosin/TropC-like"/>
</dbReference>
<dbReference type="GeneID" id="25566067"/>
<feature type="transmembrane region" description="Helical" evidence="2">
    <location>
        <begin position="6"/>
        <end position="28"/>
    </location>
</feature>
<gene>
    <name evidence="4" type="ORF">AMSG_07038</name>
</gene>
<dbReference type="InterPro" id="IPR002048">
    <property type="entry name" value="EF_hand_dom"/>
</dbReference>
<protein>
    <recommendedName>
        <fullName evidence="3">EF-hand domain-containing protein</fullName>
    </recommendedName>
</protein>
<dbReference type="InterPro" id="IPR011992">
    <property type="entry name" value="EF-hand-dom_pair"/>
</dbReference>
<evidence type="ECO:0000256" key="1">
    <source>
        <dbReference type="ARBA" id="ARBA00022737"/>
    </source>
</evidence>
<feature type="domain" description="EF-hand" evidence="3">
    <location>
        <begin position="125"/>
        <end position="160"/>
    </location>
</feature>
<evidence type="ECO:0000313" key="5">
    <source>
        <dbReference type="Proteomes" id="UP000054408"/>
    </source>
</evidence>
<dbReference type="Proteomes" id="UP000054408">
    <property type="component" value="Unassembled WGS sequence"/>
</dbReference>
<accession>A0A0L0DFP3</accession>
<dbReference type="SUPFAM" id="SSF47473">
    <property type="entry name" value="EF-hand"/>
    <property type="match status" value="1"/>
</dbReference>
<keyword evidence="2" id="KW-0472">Membrane</keyword>
<keyword evidence="2" id="KW-1133">Transmembrane helix</keyword>
<name>A0A0L0DFP3_THETB</name>
<dbReference type="OrthoDB" id="343296at2759"/>
<dbReference type="CDD" id="cd00051">
    <property type="entry name" value="EFh"/>
    <property type="match status" value="1"/>
</dbReference>
<dbReference type="EMBL" id="GL349464">
    <property type="protein sequence ID" value="KNC51055.1"/>
    <property type="molecule type" value="Genomic_DNA"/>
</dbReference>
<dbReference type="PANTHER" id="PTHR23048">
    <property type="entry name" value="MYOSIN LIGHT CHAIN 1, 3"/>
    <property type="match status" value="1"/>
</dbReference>
<dbReference type="GO" id="GO:0016460">
    <property type="term" value="C:myosin II complex"/>
    <property type="evidence" value="ECO:0007669"/>
    <property type="project" value="TreeGrafter"/>
</dbReference>
<dbReference type="GO" id="GO:0005509">
    <property type="term" value="F:calcium ion binding"/>
    <property type="evidence" value="ECO:0007669"/>
    <property type="project" value="InterPro"/>
</dbReference>
<reference evidence="4 5" key="1">
    <citation type="submission" date="2010-05" db="EMBL/GenBank/DDBJ databases">
        <title>The Genome Sequence of Thecamonas trahens ATCC 50062.</title>
        <authorList>
            <consortium name="The Broad Institute Genome Sequencing Platform"/>
            <person name="Russ C."/>
            <person name="Cuomo C."/>
            <person name="Shea T."/>
            <person name="Young S.K."/>
            <person name="Zeng Q."/>
            <person name="Koehrsen M."/>
            <person name="Haas B."/>
            <person name="Borodovsky M."/>
            <person name="Guigo R."/>
            <person name="Alvarado L."/>
            <person name="Berlin A."/>
            <person name="Bochicchio J."/>
            <person name="Borenstein D."/>
            <person name="Chapman S."/>
            <person name="Chen Z."/>
            <person name="Freedman E."/>
            <person name="Gellesch M."/>
            <person name="Goldberg J."/>
            <person name="Griggs A."/>
            <person name="Gujja S."/>
            <person name="Heilman E."/>
            <person name="Heiman D."/>
            <person name="Hepburn T."/>
            <person name="Howarth C."/>
            <person name="Jen D."/>
            <person name="Larson L."/>
            <person name="Mehta T."/>
            <person name="Park D."/>
            <person name="Pearson M."/>
            <person name="Roberts A."/>
            <person name="Saif S."/>
            <person name="Shenoy N."/>
            <person name="Sisk P."/>
            <person name="Stolte C."/>
            <person name="Sykes S."/>
            <person name="Thomson T."/>
            <person name="Walk T."/>
            <person name="White J."/>
            <person name="Yandava C."/>
            <person name="Burger G."/>
            <person name="Gray M.W."/>
            <person name="Holland P.W.H."/>
            <person name="King N."/>
            <person name="Lang F.B.F."/>
            <person name="Roger A.J."/>
            <person name="Ruiz-Trillo I."/>
            <person name="Lander E."/>
            <person name="Nusbaum C."/>
        </authorList>
    </citation>
    <scope>NUCLEOTIDE SEQUENCE [LARGE SCALE GENOMIC DNA]</scope>
    <source>
        <strain evidence="4 5">ATCC 50062</strain>
    </source>
</reference>
<evidence type="ECO:0000256" key="2">
    <source>
        <dbReference type="SAM" id="Phobius"/>
    </source>
</evidence>
<dbReference type="PROSITE" id="PS50222">
    <property type="entry name" value="EF_HAND_2"/>
    <property type="match status" value="1"/>
</dbReference>
<dbReference type="AlphaFoldDB" id="A0A0L0DFP3"/>
<keyword evidence="1" id="KW-0677">Repeat</keyword>
<dbReference type="Gene3D" id="1.10.238.10">
    <property type="entry name" value="EF-hand"/>
    <property type="match status" value="1"/>
</dbReference>
<dbReference type="RefSeq" id="XP_013756517.1">
    <property type="nucleotide sequence ID" value="XM_013901063.1"/>
</dbReference>
<dbReference type="PANTHER" id="PTHR23048:SF0">
    <property type="entry name" value="CALMODULIN LIKE 3"/>
    <property type="match status" value="1"/>
</dbReference>
<proteinExistence type="predicted"/>
<keyword evidence="5" id="KW-1185">Reference proteome</keyword>
<evidence type="ECO:0000259" key="3">
    <source>
        <dbReference type="PROSITE" id="PS50222"/>
    </source>
</evidence>